<dbReference type="InterPro" id="IPR009075">
    <property type="entry name" value="AcylCo_DH/oxidase_C"/>
</dbReference>
<dbReference type="AlphaFoldDB" id="A0A1H4X9B2"/>
<dbReference type="GO" id="GO:0050660">
    <property type="term" value="F:flavin adenine dinucleotide binding"/>
    <property type="evidence" value="ECO:0007669"/>
    <property type="project" value="InterPro"/>
</dbReference>
<evidence type="ECO:0000259" key="14">
    <source>
        <dbReference type="Pfam" id="PF02771"/>
    </source>
</evidence>
<feature type="domain" description="Acyl-CoA dehydrogenase/oxidase C-terminal" evidence="12">
    <location>
        <begin position="237"/>
        <end position="380"/>
    </location>
</feature>
<dbReference type="OrthoDB" id="8876745at2"/>
<dbReference type="FunFam" id="2.40.110.10:FF:000002">
    <property type="entry name" value="Acyl-CoA dehydrogenase fadE12"/>
    <property type="match status" value="1"/>
</dbReference>
<dbReference type="SUPFAM" id="SSF47203">
    <property type="entry name" value="Acyl-CoA dehydrogenase C-terminal domain-like"/>
    <property type="match status" value="1"/>
</dbReference>
<organism evidence="15 16">
    <name type="scientific">Rhodococcus koreensis</name>
    <dbReference type="NCBI Taxonomy" id="99653"/>
    <lineage>
        <taxon>Bacteria</taxon>
        <taxon>Bacillati</taxon>
        <taxon>Actinomycetota</taxon>
        <taxon>Actinomycetes</taxon>
        <taxon>Mycobacteriales</taxon>
        <taxon>Nocardiaceae</taxon>
        <taxon>Rhodococcus</taxon>
    </lineage>
</organism>
<dbReference type="FunFam" id="1.20.140.10:FF:000001">
    <property type="entry name" value="Acyl-CoA dehydrogenase"/>
    <property type="match status" value="1"/>
</dbReference>
<dbReference type="PROSITE" id="PS00072">
    <property type="entry name" value="ACYL_COA_DH_1"/>
    <property type="match status" value="1"/>
</dbReference>
<evidence type="ECO:0000256" key="2">
    <source>
        <dbReference type="ARBA" id="ARBA00005102"/>
    </source>
</evidence>
<dbReference type="InterPro" id="IPR006091">
    <property type="entry name" value="Acyl-CoA_Oxase/DH_mid-dom"/>
</dbReference>
<keyword evidence="6 11" id="KW-0560">Oxidoreductase</keyword>
<name>A0A1H4X9B2_9NOCA</name>
<dbReference type="PANTHER" id="PTHR48083">
    <property type="entry name" value="MEDIUM-CHAIN SPECIFIC ACYL-COA DEHYDROGENASE, MITOCHONDRIAL-RELATED"/>
    <property type="match status" value="1"/>
</dbReference>
<dbReference type="Gene3D" id="1.10.540.10">
    <property type="entry name" value="Acyl-CoA dehydrogenase/oxidase, N-terminal domain"/>
    <property type="match status" value="1"/>
</dbReference>
<dbReference type="EMBL" id="FNSV01000005">
    <property type="protein sequence ID" value="SED02177.1"/>
    <property type="molecule type" value="Genomic_DNA"/>
</dbReference>
<dbReference type="InterPro" id="IPR050741">
    <property type="entry name" value="Acyl-CoA_dehydrogenase"/>
</dbReference>
<keyword evidence="16" id="KW-1185">Reference proteome</keyword>
<comment type="function">
    <text evidence="7">Catalyzes the dehydrogenation at the alpha-beta position of ACP-bound acyl chains. This results in the introduction of a double bond in the lipidic chain, which is further transferred to the epsilon-amino group of lysine residue in the mycobactin core by MbtK.</text>
</comment>
<proteinExistence type="inferred from homology"/>
<dbReference type="GO" id="GO:0003995">
    <property type="term" value="F:acyl-CoA dehydrogenase activity"/>
    <property type="evidence" value="ECO:0007669"/>
    <property type="project" value="InterPro"/>
</dbReference>
<comment type="catalytic activity">
    <reaction evidence="10">
        <text>a 2,3-saturated acyl-CoA + A = a 2,3-dehydroacyl-CoA + AH2</text>
        <dbReference type="Rhea" id="RHEA:48608"/>
        <dbReference type="ChEBI" id="CHEBI:13193"/>
        <dbReference type="ChEBI" id="CHEBI:17499"/>
        <dbReference type="ChEBI" id="CHEBI:60015"/>
        <dbReference type="ChEBI" id="CHEBI:65111"/>
    </reaction>
</comment>
<evidence type="ECO:0000259" key="13">
    <source>
        <dbReference type="Pfam" id="PF02770"/>
    </source>
</evidence>
<dbReference type="InterPro" id="IPR013786">
    <property type="entry name" value="AcylCoA_DH/ox_N"/>
</dbReference>
<dbReference type="Pfam" id="PF02770">
    <property type="entry name" value="Acyl-CoA_dh_M"/>
    <property type="match status" value="1"/>
</dbReference>
<dbReference type="GO" id="GO:0033539">
    <property type="term" value="P:fatty acid beta-oxidation using acyl-CoA dehydrogenase"/>
    <property type="evidence" value="ECO:0007669"/>
    <property type="project" value="TreeGrafter"/>
</dbReference>
<keyword evidence="4 11" id="KW-0285">Flavoprotein</keyword>
<feature type="domain" description="Acyl-CoA oxidase/dehydrogenase middle" evidence="13">
    <location>
        <begin position="122"/>
        <end position="220"/>
    </location>
</feature>
<dbReference type="InterPro" id="IPR006089">
    <property type="entry name" value="Acyl-CoA_DH_CS"/>
</dbReference>
<evidence type="ECO:0000256" key="11">
    <source>
        <dbReference type="RuleBase" id="RU362125"/>
    </source>
</evidence>
<evidence type="ECO:0000256" key="6">
    <source>
        <dbReference type="ARBA" id="ARBA00023002"/>
    </source>
</evidence>
<dbReference type="Gene3D" id="1.20.140.10">
    <property type="entry name" value="Butyryl-CoA Dehydrogenase, subunit A, domain 3"/>
    <property type="match status" value="1"/>
</dbReference>
<evidence type="ECO:0000256" key="8">
    <source>
        <dbReference type="ARBA" id="ARBA00040394"/>
    </source>
</evidence>
<comment type="similarity">
    <text evidence="3 11">Belongs to the acyl-CoA dehydrogenase family.</text>
</comment>
<dbReference type="InterPro" id="IPR036250">
    <property type="entry name" value="AcylCo_DH-like_C"/>
</dbReference>
<dbReference type="InterPro" id="IPR009100">
    <property type="entry name" value="AcylCoA_DH/oxidase_NM_dom_sf"/>
</dbReference>
<dbReference type="Proteomes" id="UP000183561">
    <property type="component" value="Unassembled WGS sequence"/>
</dbReference>
<evidence type="ECO:0000256" key="5">
    <source>
        <dbReference type="ARBA" id="ARBA00022827"/>
    </source>
</evidence>
<comment type="cofactor">
    <cofactor evidence="1 11">
        <name>FAD</name>
        <dbReference type="ChEBI" id="CHEBI:57692"/>
    </cofactor>
</comment>
<reference evidence="16" key="1">
    <citation type="submission" date="2016-10" db="EMBL/GenBank/DDBJ databases">
        <authorList>
            <person name="Varghese N."/>
            <person name="Submissions S."/>
        </authorList>
    </citation>
    <scope>NUCLEOTIDE SEQUENCE [LARGE SCALE GENOMIC DNA]</scope>
    <source>
        <strain evidence="16">DSM 44498</strain>
    </source>
</reference>
<keyword evidence="5 11" id="KW-0274">FAD</keyword>
<dbReference type="RefSeq" id="WP_072936963.1">
    <property type="nucleotide sequence ID" value="NZ_FNSV01000005.1"/>
</dbReference>
<evidence type="ECO:0000313" key="16">
    <source>
        <dbReference type="Proteomes" id="UP000183561"/>
    </source>
</evidence>
<feature type="domain" description="Acyl-CoA dehydrogenase/oxidase N-terminal" evidence="14">
    <location>
        <begin position="7"/>
        <end position="119"/>
    </location>
</feature>
<evidence type="ECO:0000256" key="7">
    <source>
        <dbReference type="ARBA" id="ARBA00037085"/>
    </source>
</evidence>
<dbReference type="PANTHER" id="PTHR48083:SF20">
    <property type="entry name" value="LONG-CHAIN SPECIFIC ACYL-COA DEHYDROGENASE, MITOCHONDRIAL"/>
    <property type="match status" value="1"/>
</dbReference>
<evidence type="ECO:0000256" key="3">
    <source>
        <dbReference type="ARBA" id="ARBA00009347"/>
    </source>
</evidence>
<evidence type="ECO:0000256" key="10">
    <source>
        <dbReference type="ARBA" id="ARBA00052546"/>
    </source>
</evidence>
<accession>A0A1H4X9B2</accession>
<dbReference type="InterPro" id="IPR046373">
    <property type="entry name" value="Acyl-CoA_Oxase/DH_mid-dom_sf"/>
</dbReference>
<dbReference type="Gene3D" id="2.40.110.10">
    <property type="entry name" value="Butyryl-CoA Dehydrogenase, subunit A, domain 2"/>
    <property type="match status" value="1"/>
</dbReference>
<dbReference type="SUPFAM" id="SSF56645">
    <property type="entry name" value="Acyl-CoA dehydrogenase NM domain-like"/>
    <property type="match status" value="1"/>
</dbReference>
<sequence length="382" mass="41920">MKRTVYNEDHEAFRKTIREFIAREVVPVFPEWEKQGCVPREFHHKFGALGISGFDIPEEYGGAGEVSYRYNAIITEEVFAAGVNFGNWNMSTGIILPYLLDLANEEQRRRWLPGIAAGDQLAIAMTEPGAGSDLAGITTSARREGEYYVLNGAKTFISNSSVATLMIVVCRTSAPSAEDRRTGLTLLVMDTSSEGFQVHRRLEKIGLKTSDTCEISFTEVKIPVENLLGEEGQAFGYLGRNLPRERLGLAVQTCAQAAAAIDFARDYVRHREIFGKSVASFQNTKFVLAECATEQAAAQALVDKAVELEDAGELTPADAAMAKVFCTEMAGRVIDKCLQLHGGYGYVLEYPIARLYADTRISRIVGGTSEVMKTIIAKSMGL</sequence>
<evidence type="ECO:0000259" key="12">
    <source>
        <dbReference type="Pfam" id="PF00441"/>
    </source>
</evidence>
<evidence type="ECO:0000256" key="9">
    <source>
        <dbReference type="ARBA" id="ARBA00042660"/>
    </source>
</evidence>
<dbReference type="Pfam" id="PF02771">
    <property type="entry name" value="Acyl-CoA_dh_N"/>
    <property type="match status" value="1"/>
</dbReference>
<dbReference type="GO" id="GO:0005737">
    <property type="term" value="C:cytoplasm"/>
    <property type="evidence" value="ECO:0007669"/>
    <property type="project" value="TreeGrafter"/>
</dbReference>
<evidence type="ECO:0000256" key="4">
    <source>
        <dbReference type="ARBA" id="ARBA00022630"/>
    </source>
</evidence>
<dbReference type="Pfam" id="PF00441">
    <property type="entry name" value="Acyl-CoA_dh_1"/>
    <property type="match status" value="1"/>
</dbReference>
<evidence type="ECO:0000313" key="15">
    <source>
        <dbReference type="EMBL" id="SED02177.1"/>
    </source>
</evidence>
<comment type="pathway">
    <text evidence="2">Siderophore biosynthesis; mycobactin biosynthesis.</text>
</comment>
<dbReference type="PROSITE" id="PS00073">
    <property type="entry name" value="ACYL_COA_DH_2"/>
    <property type="match status" value="1"/>
</dbReference>
<evidence type="ECO:0000256" key="1">
    <source>
        <dbReference type="ARBA" id="ARBA00001974"/>
    </source>
</evidence>
<dbReference type="InterPro" id="IPR037069">
    <property type="entry name" value="AcylCoA_DH/ox_N_sf"/>
</dbReference>
<protein>
    <recommendedName>
        <fullName evidence="8">Acyl-[acyl-carrier-protein] dehydrogenase MbtN</fullName>
    </recommendedName>
    <alternativeName>
        <fullName evidence="9">Mycobactin synthase protein N</fullName>
    </alternativeName>
</protein>
<gene>
    <name evidence="15" type="ORF">SAMN04490239_6443</name>
</gene>